<keyword evidence="6 11" id="KW-0547">Nucleotide-binding</keyword>
<dbReference type="FunFam" id="3.40.50.300:FF:000225">
    <property type="entry name" value="Thymidylate kinase"/>
    <property type="match status" value="1"/>
</dbReference>
<dbReference type="GO" id="GO:0005829">
    <property type="term" value="C:cytosol"/>
    <property type="evidence" value="ECO:0007669"/>
    <property type="project" value="TreeGrafter"/>
</dbReference>
<dbReference type="InterPro" id="IPR018094">
    <property type="entry name" value="Thymidylate_kinase"/>
</dbReference>
<dbReference type="SUPFAM" id="SSF52540">
    <property type="entry name" value="P-loop containing nucleoside triphosphate hydrolases"/>
    <property type="match status" value="1"/>
</dbReference>
<dbReference type="GO" id="GO:0004798">
    <property type="term" value="F:dTMP kinase activity"/>
    <property type="evidence" value="ECO:0007669"/>
    <property type="project" value="UniProtKB-UniRule"/>
</dbReference>
<dbReference type="GO" id="GO:0005524">
    <property type="term" value="F:ATP binding"/>
    <property type="evidence" value="ECO:0007669"/>
    <property type="project" value="UniProtKB-UniRule"/>
</dbReference>
<sequence length="205" mass="23208">MSAFITFEGPEGSGKTTVIQQVAKKLEEQFNIVLTREPGGVKTGEQIREVLLEGDNMDDRTEALLFAASRREHLVGKVIPSLKQDKVVLCDRYIDSSLAYQGYARGIGIEEVKSINAFAINGLYPDITIYLDVSVSVGRERILKNKRDQNRLDQEDIAFHEKVVEGYKKIIHNEPERFIVIDANRSVDEVVNTTYESISKYLEKL</sequence>
<dbReference type="CDD" id="cd01672">
    <property type="entry name" value="TMPK"/>
    <property type="match status" value="1"/>
</dbReference>
<evidence type="ECO:0000256" key="9">
    <source>
        <dbReference type="ARBA" id="ARBA00048743"/>
    </source>
</evidence>
<evidence type="ECO:0000313" key="16">
    <source>
        <dbReference type="Proteomes" id="UP000095768"/>
    </source>
</evidence>
<accession>A0A1D4QXB1</accession>
<dbReference type="NCBIfam" id="TIGR00041">
    <property type="entry name" value="DTMP_kinase"/>
    <property type="match status" value="1"/>
</dbReference>
<dbReference type="GO" id="GO:0006227">
    <property type="term" value="P:dUDP biosynthetic process"/>
    <property type="evidence" value="ECO:0007669"/>
    <property type="project" value="TreeGrafter"/>
</dbReference>
<dbReference type="InterPro" id="IPR018095">
    <property type="entry name" value="Thymidylate_kin_CS"/>
</dbReference>
<evidence type="ECO:0000256" key="4">
    <source>
        <dbReference type="ARBA" id="ARBA00022679"/>
    </source>
</evidence>
<evidence type="ECO:0000256" key="7">
    <source>
        <dbReference type="ARBA" id="ARBA00022777"/>
    </source>
</evidence>
<comment type="function">
    <text evidence="10 11">Phosphorylation of dTMP to form dTDP in both de novo and salvage pathways of dTTP synthesis.</text>
</comment>
<evidence type="ECO:0000256" key="11">
    <source>
        <dbReference type="HAMAP-Rule" id="MF_00165"/>
    </source>
</evidence>
<evidence type="ECO:0000256" key="10">
    <source>
        <dbReference type="ARBA" id="ARBA00057735"/>
    </source>
</evidence>
<evidence type="ECO:0000259" key="12">
    <source>
        <dbReference type="Pfam" id="PF02223"/>
    </source>
</evidence>
<dbReference type="EMBL" id="FMPI01000020">
    <property type="protein sequence ID" value="SCT34197.1"/>
    <property type="molecule type" value="Genomic_DNA"/>
</dbReference>
<feature type="domain" description="Thymidylate kinase-like" evidence="12">
    <location>
        <begin position="7"/>
        <end position="192"/>
    </location>
</feature>
<dbReference type="HAMAP" id="MF_00165">
    <property type="entry name" value="Thymidylate_kinase"/>
    <property type="match status" value="1"/>
</dbReference>
<dbReference type="OrthoDB" id="9774907at2"/>
<keyword evidence="4 11" id="KW-0808">Transferase</keyword>
<name>A0A1D4QXB1_9STAP</name>
<dbReference type="Gene3D" id="3.40.50.300">
    <property type="entry name" value="P-loop containing nucleotide triphosphate hydrolases"/>
    <property type="match status" value="1"/>
</dbReference>
<dbReference type="Proteomes" id="UP000095412">
    <property type="component" value="Unassembled WGS sequence"/>
</dbReference>
<dbReference type="Proteomes" id="UP000095768">
    <property type="component" value="Unassembled WGS sequence"/>
</dbReference>
<dbReference type="EC" id="2.7.4.9" evidence="2 11"/>
<evidence type="ECO:0000256" key="8">
    <source>
        <dbReference type="ARBA" id="ARBA00022840"/>
    </source>
</evidence>
<evidence type="ECO:0000256" key="3">
    <source>
        <dbReference type="ARBA" id="ARBA00017144"/>
    </source>
</evidence>
<reference evidence="13 15" key="1">
    <citation type="submission" date="2016-09" db="EMBL/GenBank/DDBJ databases">
        <authorList>
            <consortium name="Pathogen Informatics"/>
            <person name="Sun Q."/>
            <person name="Inoue M."/>
        </authorList>
    </citation>
    <scope>NUCLEOTIDE SEQUENCE [LARGE SCALE GENOMIC DNA]</scope>
    <source>
        <strain evidence="13 15">82C</strain>
    </source>
</reference>
<dbReference type="EMBL" id="FMPG01000016">
    <property type="protein sequence ID" value="SCT39851.1"/>
    <property type="molecule type" value="Genomic_DNA"/>
</dbReference>
<comment type="catalytic activity">
    <reaction evidence="9 11">
        <text>dTMP + ATP = dTDP + ADP</text>
        <dbReference type="Rhea" id="RHEA:13517"/>
        <dbReference type="ChEBI" id="CHEBI:30616"/>
        <dbReference type="ChEBI" id="CHEBI:58369"/>
        <dbReference type="ChEBI" id="CHEBI:63528"/>
        <dbReference type="ChEBI" id="CHEBI:456216"/>
        <dbReference type="EC" id="2.7.4.9"/>
    </reaction>
</comment>
<keyword evidence="8 11" id="KW-0067">ATP-binding</keyword>
<proteinExistence type="inferred from homology"/>
<dbReference type="RefSeq" id="WP_069996359.1">
    <property type="nucleotide sequence ID" value="NZ_FMPG01000016.1"/>
</dbReference>
<keyword evidence="15" id="KW-1185">Reference proteome</keyword>
<dbReference type="PANTHER" id="PTHR10344:SF4">
    <property type="entry name" value="UMP-CMP KINASE 2, MITOCHONDRIAL"/>
    <property type="match status" value="1"/>
</dbReference>
<dbReference type="GO" id="GO:0006233">
    <property type="term" value="P:dTDP biosynthetic process"/>
    <property type="evidence" value="ECO:0007669"/>
    <property type="project" value="InterPro"/>
</dbReference>
<dbReference type="GO" id="GO:0006235">
    <property type="term" value="P:dTTP biosynthetic process"/>
    <property type="evidence" value="ECO:0007669"/>
    <property type="project" value="UniProtKB-UniRule"/>
</dbReference>
<evidence type="ECO:0000256" key="5">
    <source>
        <dbReference type="ARBA" id="ARBA00022727"/>
    </source>
</evidence>
<dbReference type="PROSITE" id="PS01331">
    <property type="entry name" value="THYMIDYLATE_KINASE"/>
    <property type="match status" value="1"/>
</dbReference>
<keyword evidence="7 11" id="KW-0418">Kinase</keyword>
<evidence type="ECO:0000313" key="15">
    <source>
        <dbReference type="Proteomes" id="UP000095412"/>
    </source>
</evidence>
<organism evidence="14 16">
    <name type="scientific">Staphylococcus caeli</name>
    <dbReference type="NCBI Taxonomy" id="2201815"/>
    <lineage>
        <taxon>Bacteria</taxon>
        <taxon>Bacillati</taxon>
        <taxon>Bacillota</taxon>
        <taxon>Bacilli</taxon>
        <taxon>Bacillales</taxon>
        <taxon>Staphylococcaceae</taxon>
        <taxon>Staphylococcus</taxon>
    </lineage>
</organism>
<reference evidence="14 16" key="2">
    <citation type="submission" date="2016-09" db="EMBL/GenBank/DDBJ databases">
        <authorList>
            <consortium name="Pathogen Informatics"/>
        </authorList>
    </citation>
    <scope>NUCLEOTIDE SEQUENCE [LARGE SCALE GENOMIC DNA]</scope>
    <source>
        <strain evidence="14 16">82B</strain>
    </source>
</reference>
<dbReference type="InterPro" id="IPR027417">
    <property type="entry name" value="P-loop_NTPase"/>
</dbReference>
<evidence type="ECO:0000256" key="1">
    <source>
        <dbReference type="ARBA" id="ARBA00009776"/>
    </source>
</evidence>
<evidence type="ECO:0000313" key="13">
    <source>
        <dbReference type="EMBL" id="SCT34197.1"/>
    </source>
</evidence>
<dbReference type="Pfam" id="PF02223">
    <property type="entry name" value="Thymidylate_kin"/>
    <property type="match status" value="1"/>
</dbReference>
<evidence type="ECO:0000313" key="14">
    <source>
        <dbReference type="EMBL" id="SCT39851.1"/>
    </source>
</evidence>
<keyword evidence="5 11" id="KW-0545">Nucleotide biosynthesis</keyword>
<protein>
    <recommendedName>
        <fullName evidence="3 11">Thymidylate kinase</fullName>
        <ecNumber evidence="2 11">2.7.4.9</ecNumber>
    </recommendedName>
    <alternativeName>
        <fullName evidence="11">dTMP kinase</fullName>
    </alternativeName>
</protein>
<feature type="binding site" evidence="11">
    <location>
        <begin position="9"/>
        <end position="16"/>
    </location>
    <ligand>
        <name>ATP</name>
        <dbReference type="ChEBI" id="CHEBI:30616"/>
    </ligand>
</feature>
<comment type="similarity">
    <text evidence="1 11">Belongs to the thymidylate kinase family.</text>
</comment>
<evidence type="ECO:0000256" key="2">
    <source>
        <dbReference type="ARBA" id="ARBA00012980"/>
    </source>
</evidence>
<gene>
    <name evidence="11 14" type="primary">tmk</name>
    <name evidence="14" type="ORF">SAMEA2297795_02421</name>
    <name evidence="13" type="ORF">SAMEA2297796_02211</name>
</gene>
<evidence type="ECO:0000256" key="6">
    <source>
        <dbReference type="ARBA" id="ARBA00022741"/>
    </source>
</evidence>
<dbReference type="AlphaFoldDB" id="A0A1D4QXB1"/>
<dbReference type="PANTHER" id="PTHR10344">
    <property type="entry name" value="THYMIDYLATE KINASE"/>
    <property type="match status" value="1"/>
</dbReference>
<dbReference type="InterPro" id="IPR039430">
    <property type="entry name" value="Thymidylate_kin-like_dom"/>
</dbReference>